<feature type="transmembrane region" description="Helical" evidence="8">
    <location>
        <begin position="149"/>
        <end position="170"/>
    </location>
</feature>
<dbReference type="RefSeq" id="WP_422918273.1">
    <property type="nucleotide sequence ID" value="NZ_JAMZEJ010000001.1"/>
</dbReference>
<organism evidence="10 11">
    <name type="scientific">Rhizosaccharibacter radicis</name>
    <dbReference type="NCBI Taxonomy" id="2782605"/>
    <lineage>
        <taxon>Bacteria</taxon>
        <taxon>Pseudomonadati</taxon>
        <taxon>Pseudomonadota</taxon>
        <taxon>Alphaproteobacteria</taxon>
        <taxon>Acetobacterales</taxon>
        <taxon>Acetobacteraceae</taxon>
        <taxon>Rhizosaccharibacter</taxon>
    </lineage>
</organism>
<evidence type="ECO:0000256" key="3">
    <source>
        <dbReference type="ARBA" id="ARBA00022448"/>
    </source>
</evidence>
<evidence type="ECO:0000256" key="2">
    <source>
        <dbReference type="ARBA" id="ARBA00008335"/>
    </source>
</evidence>
<evidence type="ECO:0000256" key="4">
    <source>
        <dbReference type="ARBA" id="ARBA00022475"/>
    </source>
</evidence>
<keyword evidence="7 8" id="KW-0472">Membrane</keyword>
<dbReference type="InterPro" id="IPR005829">
    <property type="entry name" value="Sugar_transporter_CS"/>
</dbReference>
<accession>A0ABT1VT75</accession>
<feature type="transmembrane region" description="Helical" evidence="8">
    <location>
        <begin position="352"/>
        <end position="372"/>
    </location>
</feature>
<comment type="subcellular location">
    <subcellularLocation>
        <location evidence="1">Cell membrane</location>
        <topology evidence="1">Multi-pass membrane protein</topology>
    </subcellularLocation>
</comment>
<evidence type="ECO:0000313" key="10">
    <source>
        <dbReference type="EMBL" id="MCQ8239538.1"/>
    </source>
</evidence>
<keyword evidence="3" id="KW-0813">Transport</keyword>
<evidence type="ECO:0000256" key="8">
    <source>
        <dbReference type="SAM" id="Phobius"/>
    </source>
</evidence>
<feature type="transmembrane region" description="Helical" evidence="8">
    <location>
        <begin position="114"/>
        <end position="137"/>
    </location>
</feature>
<dbReference type="InterPro" id="IPR011701">
    <property type="entry name" value="MFS"/>
</dbReference>
<feature type="transmembrane region" description="Helical" evidence="8">
    <location>
        <begin position="231"/>
        <end position="249"/>
    </location>
</feature>
<keyword evidence="4" id="KW-1003">Cell membrane</keyword>
<dbReference type="Pfam" id="PF07690">
    <property type="entry name" value="MFS_1"/>
    <property type="match status" value="1"/>
</dbReference>
<dbReference type="CDD" id="cd17324">
    <property type="entry name" value="MFS_NepI_like"/>
    <property type="match status" value="1"/>
</dbReference>
<feature type="transmembrane region" description="Helical" evidence="8">
    <location>
        <begin position="378"/>
        <end position="396"/>
    </location>
</feature>
<sequence>MTPPPAPDGEPDWTPRGSRGYRRIVLALFLSGYATFSLLYCVQPLLPVFSEAFRIGPARSALALSLTTGLLAPAILLASAASDAVGRRGLMAASLFAAAAACLLSAFAPTWPSFLATRALGGLLLGGAPALAMTFLAEEIHPHDLGRAMGLYVSGTAMGGMAGRVLTGVAADLFGWRAALVVVGALGLCSAIGFLWLLPRSRNFRRRDNMALGEHLRLWGAHLRAPELQPLFVYGAMLMGGFVTLYNYAGYRLAAPPYDLSQTVLGALFTLYLLGSVSSAAAGHLAVRFGRRPLLLGSLMLAAAGIVLSLARPLPVLMAGIALFTVAFFAGHAVASASVGRLARGAKGHASALYLLHYYLGSSILGVLGGSVWHHAGWGGLVGFIVLMLALAAAGLPRVPAG</sequence>
<dbReference type="InterPro" id="IPR036259">
    <property type="entry name" value="MFS_trans_sf"/>
</dbReference>
<dbReference type="Proteomes" id="UP001524547">
    <property type="component" value="Unassembled WGS sequence"/>
</dbReference>
<dbReference type="PANTHER" id="PTHR43271:SF1">
    <property type="entry name" value="INNER MEMBRANE TRANSPORT PROTEIN YNFM"/>
    <property type="match status" value="1"/>
</dbReference>
<evidence type="ECO:0000256" key="6">
    <source>
        <dbReference type="ARBA" id="ARBA00022989"/>
    </source>
</evidence>
<feature type="transmembrane region" description="Helical" evidence="8">
    <location>
        <begin position="176"/>
        <end position="198"/>
    </location>
</feature>
<dbReference type="EMBL" id="JAMZEJ010000001">
    <property type="protein sequence ID" value="MCQ8239538.1"/>
    <property type="molecule type" value="Genomic_DNA"/>
</dbReference>
<reference evidence="10 11" key="1">
    <citation type="submission" date="2022-06" db="EMBL/GenBank/DDBJ databases">
        <title>Rhizosaccharibacter gen. nov. sp. nov. KSS12, endophytic bacteria isolated from sugarcane.</title>
        <authorList>
            <person name="Pitiwittayakul N."/>
        </authorList>
    </citation>
    <scope>NUCLEOTIDE SEQUENCE [LARGE SCALE GENOMIC DNA]</scope>
    <source>
        <strain evidence="10 11">KSS12</strain>
    </source>
</reference>
<name>A0ABT1VT75_9PROT</name>
<dbReference type="Gene3D" id="1.20.1250.20">
    <property type="entry name" value="MFS general substrate transporter like domains"/>
    <property type="match status" value="1"/>
</dbReference>
<feature type="transmembrane region" description="Helical" evidence="8">
    <location>
        <begin position="90"/>
        <end position="108"/>
    </location>
</feature>
<keyword evidence="5 8" id="KW-0812">Transmembrane</keyword>
<feature type="transmembrane region" description="Helical" evidence="8">
    <location>
        <begin position="58"/>
        <end position="78"/>
    </location>
</feature>
<keyword evidence="11" id="KW-1185">Reference proteome</keyword>
<evidence type="ECO:0000256" key="5">
    <source>
        <dbReference type="ARBA" id="ARBA00022692"/>
    </source>
</evidence>
<feature type="transmembrane region" description="Helical" evidence="8">
    <location>
        <begin position="269"/>
        <end position="287"/>
    </location>
</feature>
<feature type="transmembrane region" description="Helical" evidence="8">
    <location>
        <begin position="294"/>
        <end position="311"/>
    </location>
</feature>
<evidence type="ECO:0000259" key="9">
    <source>
        <dbReference type="PROSITE" id="PS50850"/>
    </source>
</evidence>
<dbReference type="PROSITE" id="PS00216">
    <property type="entry name" value="SUGAR_TRANSPORT_1"/>
    <property type="match status" value="1"/>
</dbReference>
<dbReference type="PROSITE" id="PS50850">
    <property type="entry name" value="MFS"/>
    <property type="match status" value="1"/>
</dbReference>
<proteinExistence type="inferred from homology"/>
<comment type="similarity">
    <text evidence="2">Belongs to the major facilitator superfamily.</text>
</comment>
<feature type="transmembrane region" description="Helical" evidence="8">
    <location>
        <begin position="24"/>
        <end position="46"/>
    </location>
</feature>
<evidence type="ECO:0000313" key="11">
    <source>
        <dbReference type="Proteomes" id="UP001524547"/>
    </source>
</evidence>
<keyword evidence="6 8" id="KW-1133">Transmembrane helix</keyword>
<dbReference type="InterPro" id="IPR020846">
    <property type="entry name" value="MFS_dom"/>
</dbReference>
<gene>
    <name evidence="10" type="ORF">NFI88_01610</name>
</gene>
<evidence type="ECO:0000256" key="7">
    <source>
        <dbReference type="ARBA" id="ARBA00023136"/>
    </source>
</evidence>
<evidence type="ECO:0000256" key="1">
    <source>
        <dbReference type="ARBA" id="ARBA00004651"/>
    </source>
</evidence>
<comment type="caution">
    <text evidence="10">The sequence shown here is derived from an EMBL/GenBank/DDBJ whole genome shotgun (WGS) entry which is preliminary data.</text>
</comment>
<protein>
    <submittedName>
        <fullName evidence="10">MFS transporter</fullName>
    </submittedName>
</protein>
<feature type="transmembrane region" description="Helical" evidence="8">
    <location>
        <begin position="317"/>
        <end position="340"/>
    </location>
</feature>
<dbReference type="SUPFAM" id="SSF103473">
    <property type="entry name" value="MFS general substrate transporter"/>
    <property type="match status" value="1"/>
</dbReference>
<dbReference type="PANTHER" id="PTHR43271">
    <property type="entry name" value="BLL2771 PROTEIN"/>
    <property type="match status" value="1"/>
</dbReference>
<feature type="domain" description="Major facilitator superfamily (MFS) profile" evidence="9">
    <location>
        <begin position="20"/>
        <end position="402"/>
    </location>
</feature>